<evidence type="ECO:0000313" key="1">
    <source>
        <dbReference type="EMBL" id="SFF36765.1"/>
    </source>
</evidence>
<dbReference type="OrthoDB" id="9800454at2"/>
<dbReference type="Pfam" id="PF13489">
    <property type="entry name" value="Methyltransf_23"/>
    <property type="match status" value="1"/>
</dbReference>
<dbReference type="Gene3D" id="1.10.10.10">
    <property type="entry name" value="Winged helix-like DNA-binding domain superfamily/Winged helix DNA-binding domain"/>
    <property type="match status" value="1"/>
</dbReference>
<dbReference type="SUPFAM" id="SSF46785">
    <property type="entry name" value="Winged helix' DNA-binding domain"/>
    <property type="match status" value="1"/>
</dbReference>
<dbReference type="InterPro" id="IPR029063">
    <property type="entry name" value="SAM-dependent_MTases_sf"/>
</dbReference>
<keyword evidence="2" id="KW-1185">Reference proteome</keyword>
<organism evidence="1 2">
    <name type="scientific">Blastococcus tunisiensis</name>
    <dbReference type="NCBI Taxonomy" id="1798228"/>
    <lineage>
        <taxon>Bacteria</taxon>
        <taxon>Bacillati</taxon>
        <taxon>Actinomycetota</taxon>
        <taxon>Actinomycetes</taxon>
        <taxon>Geodermatophilales</taxon>
        <taxon>Geodermatophilaceae</taxon>
        <taxon>Blastococcus</taxon>
    </lineage>
</organism>
<dbReference type="PANTHER" id="PTHR43861">
    <property type="entry name" value="TRANS-ACONITATE 2-METHYLTRANSFERASE-RELATED"/>
    <property type="match status" value="1"/>
</dbReference>
<dbReference type="SUPFAM" id="SSF53335">
    <property type="entry name" value="S-adenosyl-L-methionine-dependent methyltransferases"/>
    <property type="match status" value="1"/>
</dbReference>
<dbReference type="GO" id="GO:0032259">
    <property type="term" value="P:methylation"/>
    <property type="evidence" value="ECO:0007669"/>
    <property type="project" value="UniProtKB-KW"/>
</dbReference>
<dbReference type="PANTHER" id="PTHR43861:SF1">
    <property type="entry name" value="TRANS-ACONITATE 2-METHYLTRANSFERASE"/>
    <property type="match status" value="1"/>
</dbReference>
<dbReference type="EMBL" id="FOND01000012">
    <property type="protein sequence ID" value="SFF36765.1"/>
    <property type="molecule type" value="Genomic_DNA"/>
</dbReference>
<keyword evidence="1" id="KW-0808">Transferase</keyword>
<dbReference type="InterPro" id="IPR036390">
    <property type="entry name" value="WH_DNA-bd_sf"/>
</dbReference>
<dbReference type="GO" id="GO:0008168">
    <property type="term" value="F:methyltransferase activity"/>
    <property type="evidence" value="ECO:0007669"/>
    <property type="project" value="UniProtKB-KW"/>
</dbReference>
<dbReference type="AlphaFoldDB" id="A0A1I2I325"/>
<protein>
    <submittedName>
        <fullName evidence="1">Methyltransferase domain-containing protein</fullName>
    </submittedName>
</protein>
<dbReference type="InterPro" id="IPR036388">
    <property type="entry name" value="WH-like_DNA-bd_sf"/>
</dbReference>
<evidence type="ECO:0000313" key="2">
    <source>
        <dbReference type="Proteomes" id="UP000198589"/>
    </source>
</evidence>
<reference evidence="2" key="1">
    <citation type="submission" date="2016-10" db="EMBL/GenBank/DDBJ databases">
        <authorList>
            <person name="Varghese N."/>
            <person name="Submissions S."/>
        </authorList>
    </citation>
    <scope>NUCLEOTIDE SEQUENCE [LARGE SCALE GENOMIC DNA]</scope>
    <source>
        <strain evidence="2">DSM 46838</strain>
    </source>
</reference>
<accession>A0A1I2I325</accession>
<sequence length="344" mass="36315">MRRLITARALWTLARAGNLPARVRANREGATAIRLHLAGAAVDTGLLDALATGAADIDELAQRMAVDDLELLAAFLRVVESASLVQVRRGSWRLTARGRAIVDDDLVRAVYQAFPGFHTGLYRELPAQLAGGRPRRDVAEQGGLIARVSAAFEPFVLSELTATVVERAPRRVLDIGCGAGLQLAAMLDAAPAAEGVGIDSDADAAALAGKTLRDRGLDGRSHLRCADVREVLADRTGALADPFDLAVLANVIYYVPMGDRVALLRDIASLLAPGGVLFLVTSVATRQLFSRHFDLLLHAQDGAMELTDADALLGQLTAAGLRPSAPRPIAPGAPVVTVRAVWPG</sequence>
<dbReference type="Gene3D" id="3.40.50.150">
    <property type="entry name" value="Vaccinia Virus protein VP39"/>
    <property type="match status" value="1"/>
</dbReference>
<keyword evidence="1" id="KW-0489">Methyltransferase</keyword>
<dbReference type="Proteomes" id="UP000198589">
    <property type="component" value="Unassembled WGS sequence"/>
</dbReference>
<dbReference type="CDD" id="cd02440">
    <property type="entry name" value="AdoMet_MTases"/>
    <property type="match status" value="1"/>
</dbReference>
<proteinExistence type="predicted"/>
<gene>
    <name evidence="1" type="ORF">SAMN05216574_11280</name>
</gene>
<dbReference type="STRING" id="1798228.SAMN05216574_11280"/>
<dbReference type="RefSeq" id="WP_092200720.1">
    <property type="nucleotide sequence ID" value="NZ_FOND01000012.1"/>
</dbReference>
<name>A0A1I2I325_9ACTN</name>